<sequence length="264" mass="30364">MNIKDYIKNNKNSDIYLSNNKLVFYGLTLASEKTDEPIGMQNTLKAMYKGKTIVDDDLISGGVEDADVEVNFPAPGMTTLIVTQWNGGVWCCWGYQVFVKNGDSLVHTIFFQERMSDRPFVQEHGRLRLFDHRLLHFNASNKDNSVSFAPAYAPWLPRYAIFENNAWRVNNEGELATEYKKMEDSFTDTASLPNQDPFSLKHSNAYDAIMRTFYCLMEGGPDERCHDVMKKVLNEDNRSLFKPLWAGVVEKVMCYRPIQFSTVY</sequence>
<organism evidence="1 2">
    <name type="scientific">Solidesulfovibrio aerotolerans</name>
    <dbReference type="NCBI Taxonomy" id="295255"/>
    <lineage>
        <taxon>Bacteria</taxon>
        <taxon>Pseudomonadati</taxon>
        <taxon>Thermodesulfobacteriota</taxon>
        <taxon>Desulfovibrionia</taxon>
        <taxon>Desulfovibrionales</taxon>
        <taxon>Desulfovibrionaceae</taxon>
        <taxon>Solidesulfovibrio</taxon>
    </lineage>
</organism>
<evidence type="ECO:0000313" key="2">
    <source>
        <dbReference type="Proteomes" id="UP000482487"/>
    </source>
</evidence>
<comment type="caution">
    <text evidence="1">The sequence shown here is derived from an EMBL/GenBank/DDBJ whole genome shotgun (WGS) entry which is preliminary data.</text>
</comment>
<reference evidence="1 2" key="1">
    <citation type="submission" date="2020-01" db="EMBL/GenBank/DDBJ databases">
        <title>Genome sequence of Desulfovibrio aerotolerans DSM 16695(T).</title>
        <authorList>
            <person name="Karnachuk O."/>
            <person name="Avakyan M."/>
            <person name="Mardanov A."/>
            <person name="Kadnikov V."/>
            <person name="Ravin N."/>
        </authorList>
    </citation>
    <scope>NUCLEOTIDE SEQUENCE [LARGE SCALE GENOMIC DNA]</scope>
    <source>
        <strain evidence="1 2">DSM 16695</strain>
    </source>
</reference>
<evidence type="ECO:0000313" key="1">
    <source>
        <dbReference type="EMBL" id="MYL84259.1"/>
    </source>
</evidence>
<dbReference type="OrthoDB" id="1522627at2"/>
<name>A0A7C9IPL8_9BACT</name>
<dbReference type="EMBL" id="WVUD01000028">
    <property type="protein sequence ID" value="MYL84259.1"/>
    <property type="molecule type" value="Genomic_DNA"/>
</dbReference>
<gene>
    <name evidence="1" type="ORF">GTA51_14095</name>
</gene>
<accession>A0A7C9IPL8</accession>
<proteinExistence type="predicted"/>
<dbReference type="Proteomes" id="UP000482487">
    <property type="component" value="Unassembled WGS sequence"/>
</dbReference>
<protein>
    <submittedName>
        <fullName evidence="1">Uncharacterized protein</fullName>
    </submittedName>
</protein>
<dbReference type="AlphaFoldDB" id="A0A7C9IPL8"/>
<keyword evidence="2" id="KW-1185">Reference proteome</keyword>
<dbReference type="RefSeq" id="WP_160962112.1">
    <property type="nucleotide sequence ID" value="NZ_WVUD01000028.1"/>
</dbReference>